<feature type="compositionally biased region" description="Basic and acidic residues" evidence="1">
    <location>
        <begin position="166"/>
        <end position="176"/>
    </location>
</feature>
<dbReference type="OrthoDB" id="9800412at2"/>
<dbReference type="Pfam" id="PF04386">
    <property type="entry name" value="SspB"/>
    <property type="match status" value="1"/>
</dbReference>
<evidence type="ECO:0000313" key="2">
    <source>
        <dbReference type="EMBL" id="KRR07977.1"/>
    </source>
</evidence>
<protein>
    <recommendedName>
        <fullName evidence="4">Stringent starvation protein B</fullName>
    </recommendedName>
</protein>
<comment type="caution">
    <text evidence="2">The sequence shown here is derived from an EMBL/GenBank/DDBJ whole genome shotgun (WGS) entry which is preliminary data.</text>
</comment>
<dbReference type="InterPro" id="IPR007481">
    <property type="entry name" value="SspB"/>
</dbReference>
<proteinExistence type="predicted"/>
<reference evidence="2 3" key="1">
    <citation type="submission" date="2014-03" db="EMBL/GenBank/DDBJ databases">
        <title>Bradyrhizobium valentinum sp. nov., isolated from effective nodules of Lupinus mariae-josephae, a lupine endemic of basic-lime soils in Eastern Spain.</title>
        <authorList>
            <person name="Duran D."/>
            <person name="Rey L."/>
            <person name="Navarro A."/>
            <person name="Busquets A."/>
            <person name="Imperial J."/>
            <person name="Ruiz-Argueso T."/>
        </authorList>
    </citation>
    <scope>NUCLEOTIDE SEQUENCE [LARGE SCALE GENOMIC DNA]</scope>
    <source>
        <strain evidence="2 3">LmjM3</strain>
    </source>
</reference>
<dbReference type="AlphaFoldDB" id="A0A0R3LJR0"/>
<dbReference type="RefSeq" id="WP_057850709.1">
    <property type="nucleotide sequence ID" value="NZ_LLXX01000088.1"/>
</dbReference>
<name>A0A0R3LJR0_9BRAD</name>
<gene>
    <name evidence="2" type="ORF">CP49_38720</name>
</gene>
<evidence type="ECO:0000313" key="3">
    <source>
        <dbReference type="Proteomes" id="UP000051913"/>
    </source>
</evidence>
<dbReference type="EMBL" id="LLXX01000088">
    <property type="protein sequence ID" value="KRR07977.1"/>
    <property type="molecule type" value="Genomic_DNA"/>
</dbReference>
<accession>A0A0R3LJR0</accession>
<keyword evidence="3" id="KW-1185">Reference proteome</keyword>
<dbReference type="InterPro" id="IPR036760">
    <property type="entry name" value="SspB-like_sf"/>
</dbReference>
<evidence type="ECO:0000256" key="1">
    <source>
        <dbReference type="SAM" id="MobiDB-lite"/>
    </source>
</evidence>
<feature type="region of interest" description="Disordered" evidence="1">
    <location>
        <begin position="146"/>
        <end position="176"/>
    </location>
</feature>
<dbReference type="SUPFAM" id="SSF101738">
    <property type="entry name" value="SspB-like"/>
    <property type="match status" value="1"/>
</dbReference>
<organism evidence="2 3">
    <name type="scientific">Bradyrhizobium valentinum</name>
    <dbReference type="NCBI Taxonomy" id="1518501"/>
    <lineage>
        <taxon>Bacteria</taxon>
        <taxon>Pseudomonadati</taxon>
        <taxon>Pseudomonadota</taxon>
        <taxon>Alphaproteobacteria</taxon>
        <taxon>Hyphomicrobiales</taxon>
        <taxon>Nitrobacteraceae</taxon>
        <taxon>Bradyrhizobium</taxon>
    </lineage>
</organism>
<sequence length="176" mass="19125">MATDHIRYDVLARDALRGVLRRVLADAAEHGLPGEHHFFITFLSTADGVKLSPRLLAQYPEEMTIILQHQFWDLVVTEDRFEVGLSFGGIPERLVVPFAAIKSFLDPSVQFGLQFEPSEAIAEASEAVAEAPAAKLPAVPAPSALPVAAPEPAAESEPGKTSEGAEVVRLDRFRKK</sequence>
<dbReference type="STRING" id="1518501.CQ10_20310"/>
<dbReference type="Proteomes" id="UP000051913">
    <property type="component" value="Unassembled WGS sequence"/>
</dbReference>
<dbReference type="Gene3D" id="2.30.30.220">
    <property type="entry name" value="SspB-like"/>
    <property type="match status" value="1"/>
</dbReference>
<feature type="compositionally biased region" description="Low complexity" evidence="1">
    <location>
        <begin position="146"/>
        <end position="156"/>
    </location>
</feature>
<evidence type="ECO:0008006" key="4">
    <source>
        <dbReference type="Google" id="ProtNLM"/>
    </source>
</evidence>